<dbReference type="EMBL" id="JAEMEF010000011">
    <property type="protein sequence ID" value="MBL7560540.1"/>
    <property type="molecule type" value="Genomic_DNA"/>
</dbReference>
<gene>
    <name evidence="1" type="ORF">JAO71_12095</name>
</gene>
<protein>
    <recommendedName>
        <fullName evidence="3">YARHG domain-containing protein</fullName>
    </recommendedName>
</protein>
<evidence type="ECO:0008006" key="3">
    <source>
        <dbReference type="Google" id="ProtNLM"/>
    </source>
</evidence>
<evidence type="ECO:0000313" key="1">
    <source>
        <dbReference type="EMBL" id="MBL7560540.1"/>
    </source>
</evidence>
<reference evidence="1 2" key="1">
    <citation type="submission" date="2020-12" db="EMBL/GenBank/DDBJ databases">
        <title>Olleya sediminilitoris sp. nov., isolated from a tidal flat.</title>
        <authorList>
            <person name="Park S."/>
            <person name="Yoon J.-H."/>
        </authorList>
    </citation>
    <scope>NUCLEOTIDE SEQUENCE [LARGE SCALE GENOMIC DNA]</scope>
    <source>
        <strain evidence="1 2">YSTF-M6</strain>
    </source>
</reference>
<name>A0ABS1WN55_9FLAO</name>
<dbReference type="Gene3D" id="3.30.565.40">
    <property type="entry name" value="Fervidobacterium nodosum Rt17-B1 like"/>
    <property type="match status" value="1"/>
</dbReference>
<dbReference type="Proteomes" id="UP000605013">
    <property type="component" value="Unassembled WGS sequence"/>
</dbReference>
<evidence type="ECO:0000313" key="2">
    <source>
        <dbReference type="Proteomes" id="UP000605013"/>
    </source>
</evidence>
<organism evidence="1 2">
    <name type="scientific">Olleya sediminilitoris</name>
    <dbReference type="NCBI Taxonomy" id="2795739"/>
    <lineage>
        <taxon>Bacteria</taxon>
        <taxon>Pseudomonadati</taxon>
        <taxon>Bacteroidota</taxon>
        <taxon>Flavobacteriia</taxon>
        <taxon>Flavobacteriales</taxon>
        <taxon>Flavobacteriaceae</taxon>
    </lineage>
</organism>
<sequence>MKNLFVLLLFPLLTWSQSYVGRVGTIPIHFKIYADQDEDQPSKGRVDGYYFYNSKLINIPLRGVFNKEQFTIVDGYHYFEDTFEESDEVFRLKKVENQLVGSVTIKKKRYKVTLTETAEDPIEDFRNPKLTFIRDSISVYNDKQLVWLHEKYSNQKLFRLGNGFTSQQRAVFNPILDNLHLENAITGLDCNSWFEIGHTVNLVSTKYVSFTQHYSVYCGGAHPSHGAVSYNFDLNTLTNLDDIETLYPNLDFFKLLKEKYYDPEDEFQQECEVFTYEANWDYKQWNLTSEGVELTPSYPHAMTPCEESYFLSYKELLEKE</sequence>
<proteinExistence type="predicted"/>
<accession>A0ABS1WN55</accession>
<dbReference type="RefSeq" id="WP_203001033.1">
    <property type="nucleotide sequence ID" value="NZ_JAEMEF010000011.1"/>
</dbReference>
<keyword evidence="2" id="KW-1185">Reference proteome</keyword>
<comment type="caution">
    <text evidence="1">The sequence shown here is derived from an EMBL/GenBank/DDBJ whole genome shotgun (WGS) entry which is preliminary data.</text>
</comment>